<name>A0A495JXK9_WILMA</name>
<reference evidence="7 8" key="1">
    <citation type="submission" date="2018-10" db="EMBL/GenBank/DDBJ databases">
        <title>Sequencing the genomes of 1000 actinobacteria strains.</title>
        <authorList>
            <person name="Klenk H.-P."/>
        </authorList>
    </citation>
    <scope>NUCLEOTIDE SEQUENCE [LARGE SCALE GENOMIC DNA]</scope>
    <source>
        <strain evidence="7 8">DSM 44343</strain>
    </source>
</reference>
<evidence type="ECO:0000256" key="2">
    <source>
        <dbReference type="ARBA" id="ARBA00022475"/>
    </source>
</evidence>
<evidence type="ECO:0000256" key="4">
    <source>
        <dbReference type="ARBA" id="ARBA00022989"/>
    </source>
</evidence>
<dbReference type="EMBL" id="RBKV01000001">
    <property type="protein sequence ID" value="RKR93766.1"/>
    <property type="molecule type" value="Genomic_DNA"/>
</dbReference>
<comment type="caution">
    <text evidence="7">The sequence shown here is derived from an EMBL/GenBank/DDBJ whole genome shotgun (WGS) entry which is preliminary data.</text>
</comment>
<comment type="subcellular location">
    <subcellularLocation>
        <location evidence="1">Cell membrane</location>
        <topology evidence="1">Multi-pass membrane protein</topology>
    </subcellularLocation>
</comment>
<evidence type="ECO:0000256" key="3">
    <source>
        <dbReference type="ARBA" id="ARBA00022692"/>
    </source>
</evidence>
<evidence type="ECO:0000256" key="5">
    <source>
        <dbReference type="ARBA" id="ARBA00023136"/>
    </source>
</evidence>
<protein>
    <submittedName>
        <fullName evidence="7">O-antigen/teichoic acid export membrane protein</fullName>
    </submittedName>
</protein>
<feature type="transmembrane region" description="Helical" evidence="6">
    <location>
        <begin position="105"/>
        <end position="125"/>
    </location>
</feature>
<feature type="transmembrane region" description="Helical" evidence="6">
    <location>
        <begin position="76"/>
        <end position="99"/>
    </location>
</feature>
<dbReference type="GO" id="GO:0005886">
    <property type="term" value="C:plasma membrane"/>
    <property type="evidence" value="ECO:0007669"/>
    <property type="project" value="UniProtKB-SubCell"/>
</dbReference>
<keyword evidence="5 6" id="KW-0472">Membrane</keyword>
<feature type="transmembrane region" description="Helical" evidence="6">
    <location>
        <begin position="199"/>
        <end position="217"/>
    </location>
</feature>
<evidence type="ECO:0000256" key="6">
    <source>
        <dbReference type="SAM" id="Phobius"/>
    </source>
</evidence>
<dbReference type="InterPro" id="IPR050833">
    <property type="entry name" value="Poly_Biosynth_Transport"/>
</dbReference>
<dbReference type="PANTHER" id="PTHR30250:SF11">
    <property type="entry name" value="O-ANTIGEN TRANSPORTER-RELATED"/>
    <property type="match status" value="1"/>
</dbReference>
<feature type="transmembrane region" description="Helical" evidence="6">
    <location>
        <begin position="165"/>
        <end position="187"/>
    </location>
</feature>
<gene>
    <name evidence="7" type="ORF">DFJ75_0552</name>
</gene>
<accession>A0A495JXK9</accession>
<keyword evidence="4 6" id="KW-1133">Transmembrane helix</keyword>
<dbReference type="RefSeq" id="WP_245968904.1">
    <property type="nucleotide sequence ID" value="NZ_CBCRXS010000001.1"/>
</dbReference>
<feature type="transmembrane region" description="Helical" evidence="6">
    <location>
        <begin position="137"/>
        <end position="159"/>
    </location>
</feature>
<evidence type="ECO:0000313" key="8">
    <source>
        <dbReference type="Proteomes" id="UP000274762"/>
    </source>
</evidence>
<feature type="transmembrane region" description="Helical" evidence="6">
    <location>
        <begin position="271"/>
        <end position="292"/>
    </location>
</feature>
<feature type="transmembrane region" description="Helical" evidence="6">
    <location>
        <begin position="7"/>
        <end position="30"/>
    </location>
</feature>
<keyword evidence="2" id="KW-1003">Cell membrane</keyword>
<sequence length="398" mass="39864">MAMGAMAGVGGVAAGTMVANICAYLIHLPATRWLSPAEYGEFAVLLQAMLVLGVPALALQVVIAREVVRGRAVADLISITLRTTAAVMVAAAVAVPVVMAVADTGLAATIAAFATAPLLVLIAAGQGILQGGQRFSVLSWVLAGVGVARTVPGVIALAVGAGAAGALTATAVGAAVAAAVIWLIVLADKPADSAMSDGLALRLVLHASQVQLVLIALSSVDLLAARPILGEYDAGVYALGTIATKAAFWLPQAIGVVLYPQLADVAKTAGALRTAVGWLTAIAATVVVGAAICGPLVPVIAGEDYRPVAPILWLFALTGSALSVLQVGLLAAIARDRTWIGLLSWTVLAVEVVLVVTVAHSIVTLAVIAAGCAVVGTVSTLVALSVTRTQDRGRTVDA</sequence>
<feature type="transmembrane region" description="Helical" evidence="6">
    <location>
        <begin position="237"/>
        <end position="259"/>
    </location>
</feature>
<feature type="transmembrane region" description="Helical" evidence="6">
    <location>
        <begin position="365"/>
        <end position="384"/>
    </location>
</feature>
<evidence type="ECO:0000256" key="1">
    <source>
        <dbReference type="ARBA" id="ARBA00004651"/>
    </source>
</evidence>
<evidence type="ECO:0000313" key="7">
    <source>
        <dbReference type="EMBL" id="RKR93766.1"/>
    </source>
</evidence>
<feature type="transmembrane region" description="Helical" evidence="6">
    <location>
        <begin position="312"/>
        <end position="332"/>
    </location>
</feature>
<dbReference type="AlphaFoldDB" id="A0A495JXK9"/>
<feature type="transmembrane region" description="Helical" evidence="6">
    <location>
        <begin position="339"/>
        <end position="359"/>
    </location>
</feature>
<keyword evidence="3 6" id="KW-0812">Transmembrane</keyword>
<proteinExistence type="predicted"/>
<feature type="transmembrane region" description="Helical" evidence="6">
    <location>
        <begin position="42"/>
        <end position="64"/>
    </location>
</feature>
<dbReference type="PANTHER" id="PTHR30250">
    <property type="entry name" value="PST FAMILY PREDICTED COLANIC ACID TRANSPORTER"/>
    <property type="match status" value="1"/>
</dbReference>
<dbReference type="Proteomes" id="UP000274762">
    <property type="component" value="Unassembled WGS sequence"/>
</dbReference>
<organism evidence="7 8">
    <name type="scientific">Williamsia marianensis</name>
    <dbReference type="NCBI Taxonomy" id="85044"/>
    <lineage>
        <taxon>Bacteria</taxon>
        <taxon>Bacillati</taxon>
        <taxon>Actinomycetota</taxon>
        <taxon>Actinomycetes</taxon>
        <taxon>Mycobacteriales</taxon>
        <taxon>Nocardiaceae</taxon>
        <taxon>Williamsia</taxon>
    </lineage>
</organism>